<organism evidence="1 2">
    <name type="scientific">Niastella vici</name>
    <dbReference type="NCBI Taxonomy" id="1703345"/>
    <lineage>
        <taxon>Bacteria</taxon>
        <taxon>Pseudomonadati</taxon>
        <taxon>Bacteroidota</taxon>
        <taxon>Chitinophagia</taxon>
        <taxon>Chitinophagales</taxon>
        <taxon>Chitinophagaceae</taxon>
        <taxon>Niastella</taxon>
    </lineage>
</organism>
<gene>
    <name evidence="1" type="ORF">A3860_39715</name>
</gene>
<proteinExistence type="predicted"/>
<dbReference type="SUPFAM" id="SSF52309">
    <property type="entry name" value="N-(deoxy)ribosyltransferase-like"/>
    <property type="match status" value="1"/>
</dbReference>
<dbReference type="OrthoDB" id="4745173at2"/>
<reference evidence="1 2" key="1">
    <citation type="submission" date="2016-03" db="EMBL/GenBank/DDBJ databases">
        <title>Niastella vici sp. nov., isolated from farmland soil.</title>
        <authorList>
            <person name="Chen L."/>
            <person name="Wang D."/>
            <person name="Yang S."/>
            <person name="Wang G."/>
        </authorList>
    </citation>
    <scope>NUCLEOTIDE SEQUENCE [LARGE SCALE GENOMIC DNA]</scope>
    <source>
        <strain evidence="1 2">DJ57</strain>
    </source>
</reference>
<accession>A0A1V9FI87</accession>
<sequence>MKPSGGEAFFGSGRTGGIGGAEKAMEIARCQGGTALEGLIESKGIKLPVWDATNPESVKAWKKISSEYASQVSGKVRAVVGEDLNPGNVWENIELPALKANKKVTEIIIIDPKTLKETTIFER</sequence>
<keyword evidence="2" id="KW-1185">Reference proteome</keyword>
<evidence type="ECO:0000313" key="2">
    <source>
        <dbReference type="Proteomes" id="UP000192796"/>
    </source>
</evidence>
<dbReference type="STRING" id="1703345.A3860_39715"/>
<name>A0A1V9FI87_9BACT</name>
<comment type="caution">
    <text evidence="1">The sequence shown here is derived from an EMBL/GenBank/DDBJ whole genome shotgun (WGS) entry which is preliminary data.</text>
</comment>
<dbReference type="Proteomes" id="UP000192796">
    <property type="component" value="Unassembled WGS sequence"/>
</dbReference>
<evidence type="ECO:0000313" key="1">
    <source>
        <dbReference type="EMBL" id="OQP57926.1"/>
    </source>
</evidence>
<protein>
    <submittedName>
        <fullName evidence="1">Uncharacterized protein</fullName>
    </submittedName>
</protein>
<dbReference type="EMBL" id="LVYD01000110">
    <property type="protein sequence ID" value="OQP57926.1"/>
    <property type="molecule type" value="Genomic_DNA"/>
</dbReference>
<dbReference type="RefSeq" id="WP_081155500.1">
    <property type="nucleotide sequence ID" value="NZ_LVYD01000110.1"/>
</dbReference>
<dbReference type="AlphaFoldDB" id="A0A1V9FI87"/>